<protein>
    <submittedName>
        <fullName evidence="1">Uncharacterized protein</fullName>
    </submittedName>
</protein>
<comment type="caution">
    <text evidence="1">The sequence shown here is derived from an EMBL/GenBank/DDBJ whole genome shotgun (WGS) entry which is preliminary data.</text>
</comment>
<dbReference type="EMBL" id="RBQC01000111">
    <property type="protein sequence ID" value="RMO85382.1"/>
    <property type="molecule type" value="Genomic_DNA"/>
</dbReference>
<evidence type="ECO:0000313" key="2">
    <source>
        <dbReference type="Proteomes" id="UP000268056"/>
    </source>
</evidence>
<gene>
    <name evidence="1" type="ORF">ALQ32_05651</name>
</gene>
<reference evidence="1 2" key="1">
    <citation type="submission" date="2018-08" db="EMBL/GenBank/DDBJ databases">
        <title>Recombination of ecologically and evolutionarily significant loci maintains genetic cohesion in the Pseudomonas syringae species complex.</title>
        <authorList>
            <person name="Dillon M."/>
            <person name="Thakur S."/>
            <person name="Almeida R.N.D."/>
            <person name="Weir B.S."/>
            <person name="Guttman D.S."/>
        </authorList>
    </citation>
    <scope>NUCLEOTIDE SEQUENCE [LARGE SCALE GENOMIC DNA]</scope>
    <source>
        <strain evidence="1 2">ICMP 4092</strain>
    </source>
</reference>
<name>A0A3M3YS81_9PSED</name>
<dbReference type="RefSeq" id="WP_007246786.1">
    <property type="nucleotide sequence ID" value="NZ_RBQC01000111.1"/>
</dbReference>
<proteinExistence type="predicted"/>
<evidence type="ECO:0000313" key="1">
    <source>
        <dbReference type="EMBL" id="RMO85382.1"/>
    </source>
</evidence>
<dbReference type="Proteomes" id="UP000268056">
    <property type="component" value="Unassembled WGS sequence"/>
</dbReference>
<organism evidence="1 2">
    <name type="scientific">Pseudomonas syringae pv. tagetis</name>
    <dbReference type="NCBI Taxonomy" id="129140"/>
    <lineage>
        <taxon>Bacteria</taxon>
        <taxon>Pseudomonadati</taxon>
        <taxon>Pseudomonadota</taxon>
        <taxon>Gammaproteobacteria</taxon>
        <taxon>Pseudomonadales</taxon>
        <taxon>Pseudomonadaceae</taxon>
        <taxon>Pseudomonas</taxon>
    </lineage>
</organism>
<sequence>MKLLSLRLKFVIACIIIASSLWIASEWWEKGLAQRSGEPDISPGGCYRVELFKPFWILPMMFHSMPHPDSEVPRKWLPSWGYPAFFRLYDHRTGELISETEIYDLESAGGQMSWGDKSGEISAGMISIGPNLPDCMDDVPSRVHP</sequence>
<accession>A0A3M3YS81</accession>
<dbReference type="AlphaFoldDB" id="A0A3M3YS81"/>